<dbReference type="OrthoDB" id="1698854at2"/>
<feature type="transmembrane region" description="Helical" evidence="1">
    <location>
        <begin position="36"/>
        <end position="55"/>
    </location>
</feature>
<comment type="caution">
    <text evidence="2">The sequence shown here is derived from an EMBL/GenBank/DDBJ whole genome shotgun (WGS) entry which is preliminary data.</text>
</comment>
<dbReference type="RefSeq" id="WP_075104495.1">
    <property type="nucleotide sequence ID" value="NZ_MSJM01000003.1"/>
</dbReference>
<dbReference type="AlphaFoldDB" id="A0A1Q8E8N1"/>
<evidence type="ECO:0000313" key="3">
    <source>
        <dbReference type="Proteomes" id="UP000186890"/>
    </source>
</evidence>
<keyword evidence="1" id="KW-1133">Transmembrane helix</keyword>
<feature type="transmembrane region" description="Helical" evidence="1">
    <location>
        <begin position="67"/>
        <end position="88"/>
    </location>
</feature>
<gene>
    <name evidence="2" type="ORF">BU202_03890</name>
</gene>
<keyword evidence="1" id="KW-0812">Transmembrane</keyword>
<dbReference type="InterPro" id="IPR010718">
    <property type="entry name" value="DUF1294"/>
</dbReference>
<proteinExistence type="predicted"/>
<keyword evidence="3" id="KW-1185">Reference proteome</keyword>
<reference evidence="3" key="1">
    <citation type="submission" date="2016-12" db="EMBL/GenBank/DDBJ databases">
        <authorList>
            <person name="Gulvik C.A."/>
        </authorList>
    </citation>
    <scope>NUCLEOTIDE SEQUENCE [LARGE SCALE GENOMIC DNA]</scope>
    <source>
        <strain evidence="3">NED12-00049-6B</strain>
    </source>
</reference>
<evidence type="ECO:0000256" key="1">
    <source>
        <dbReference type="SAM" id="Phobius"/>
    </source>
</evidence>
<name>A0A1Q8E8N1_9STRE</name>
<evidence type="ECO:0000313" key="2">
    <source>
        <dbReference type="EMBL" id="OLF48142.1"/>
    </source>
</evidence>
<evidence type="ECO:0008006" key="4">
    <source>
        <dbReference type="Google" id="ProtNLM"/>
    </source>
</evidence>
<dbReference type="EMBL" id="MSJM01000003">
    <property type="protein sequence ID" value="OLF48142.1"/>
    <property type="molecule type" value="Genomic_DNA"/>
</dbReference>
<keyword evidence="1" id="KW-0472">Membrane</keyword>
<dbReference type="Proteomes" id="UP000186890">
    <property type="component" value="Unassembled WGS sequence"/>
</dbReference>
<feature type="transmembrane region" description="Helical" evidence="1">
    <location>
        <begin position="6"/>
        <end position="24"/>
    </location>
</feature>
<sequence length="89" mass="10245">MTIKQMVSMALVVWNLIVFVTYGLDKGKARQQAYRIPEKTLLAMSILGGGLGAWAGGTRFHHKTKKWYFQLAWFLGLIIDGAIIYWIWR</sequence>
<accession>A0A1Q8E8N1</accession>
<protein>
    <recommendedName>
        <fullName evidence="4">DUF1294 domain-containing protein</fullName>
    </recommendedName>
</protein>
<organism evidence="2 3">
    <name type="scientific">Streptococcus cuniculi</name>
    <dbReference type="NCBI Taxonomy" id="1432788"/>
    <lineage>
        <taxon>Bacteria</taxon>
        <taxon>Bacillati</taxon>
        <taxon>Bacillota</taxon>
        <taxon>Bacilli</taxon>
        <taxon>Lactobacillales</taxon>
        <taxon>Streptococcaceae</taxon>
        <taxon>Streptococcus</taxon>
    </lineage>
</organism>
<dbReference type="Pfam" id="PF06961">
    <property type="entry name" value="DUF1294"/>
    <property type="match status" value="1"/>
</dbReference>